<dbReference type="Proteomes" id="UP001162135">
    <property type="component" value="Unassembled WGS sequence"/>
</dbReference>
<accession>A0ABT6I4A2</accession>
<keyword evidence="3" id="KW-0328">Glycosyltransferase</keyword>
<evidence type="ECO:0000256" key="1">
    <source>
        <dbReference type="ARBA" id="ARBA00004236"/>
    </source>
</evidence>
<gene>
    <name evidence="7" type="ORF">CUR86_08665</name>
</gene>
<comment type="subcellular location">
    <subcellularLocation>
        <location evidence="1">Cell membrane</location>
    </subcellularLocation>
</comment>
<comment type="caution">
    <text evidence="7">The sequence shown here is derived from an EMBL/GenBank/DDBJ whole genome shotgun (WGS) entry which is preliminary data.</text>
</comment>
<keyword evidence="5" id="KW-0472">Membrane</keyword>
<reference evidence="7" key="2">
    <citation type="submission" date="2017-11" db="EMBL/GenBank/DDBJ databases">
        <authorList>
            <person name="Das S.K."/>
        </authorList>
    </citation>
    <scope>NUCLEOTIDE SEQUENCE</scope>
    <source>
        <strain evidence="7">S4-41</strain>
    </source>
</reference>
<dbReference type="InterPro" id="IPR029044">
    <property type="entry name" value="Nucleotide-diphossugar_trans"/>
</dbReference>
<evidence type="ECO:0000313" key="7">
    <source>
        <dbReference type="EMBL" id="MDH4572522.1"/>
    </source>
</evidence>
<evidence type="ECO:0000259" key="6">
    <source>
        <dbReference type="Pfam" id="PF00535"/>
    </source>
</evidence>
<keyword evidence="4 7" id="KW-0808">Transferase</keyword>
<dbReference type="Pfam" id="PF00535">
    <property type="entry name" value="Glycos_transf_2"/>
    <property type="match status" value="1"/>
</dbReference>
<name>A0ABT6I4A2_9GAMM</name>
<evidence type="ECO:0000256" key="3">
    <source>
        <dbReference type="ARBA" id="ARBA00022676"/>
    </source>
</evidence>
<evidence type="ECO:0000256" key="2">
    <source>
        <dbReference type="ARBA" id="ARBA00022475"/>
    </source>
</evidence>
<evidence type="ECO:0000256" key="5">
    <source>
        <dbReference type="ARBA" id="ARBA00023136"/>
    </source>
</evidence>
<dbReference type="Gene3D" id="3.90.550.10">
    <property type="entry name" value="Spore Coat Polysaccharide Biosynthesis Protein SpsA, Chain A"/>
    <property type="match status" value="1"/>
</dbReference>
<feature type="domain" description="Glycosyltransferase 2-like" evidence="6">
    <location>
        <begin position="13"/>
        <end position="141"/>
    </location>
</feature>
<dbReference type="CDD" id="cd00761">
    <property type="entry name" value="Glyco_tranf_GTA_type"/>
    <property type="match status" value="1"/>
</dbReference>
<dbReference type="InterPro" id="IPR001173">
    <property type="entry name" value="Glyco_trans_2-like"/>
</dbReference>
<organism evidence="7 8">
    <name type="scientific">Salinicola acroporae</name>
    <dbReference type="NCBI Taxonomy" id="1541440"/>
    <lineage>
        <taxon>Bacteria</taxon>
        <taxon>Pseudomonadati</taxon>
        <taxon>Pseudomonadota</taxon>
        <taxon>Gammaproteobacteria</taxon>
        <taxon>Oceanospirillales</taxon>
        <taxon>Halomonadaceae</taxon>
        <taxon>Salinicola</taxon>
    </lineage>
</organism>
<dbReference type="GO" id="GO:0016740">
    <property type="term" value="F:transferase activity"/>
    <property type="evidence" value="ECO:0007669"/>
    <property type="project" value="UniProtKB-KW"/>
</dbReference>
<keyword evidence="2" id="KW-1003">Cell membrane</keyword>
<protein>
    <submittedName>
        <fullName evidence="7">Glycosyl transferase</fullName>
    </submittedName>
</protein>
<evidence type="ECO:0000256" key="4">
    <source>
        <dbReference type="ARBA" id="ARBA00022679"/>
    </source>
</evidence>
<reference evidence="7" key="1">
    <citation type="journal article" date="2015" name="Antonie Van Leeuwenhoek">
        <title>Comparative 16S rRNA signatures and multilocus sequence analysis for the genus Salinicola and description of Salinicola acroporae sp. nov., isolated from coral Acropora digitifera.</title>
        <authorList>
            <person name="Lepcha R.T."/>
            <person name="Poddar A."/>
            <person name="Schumann P."/>
            <person name="Das S.K."/>
        </authorList>
    </citation>
    <scope>NUCLEOTIDE SEQUENCE</scope>
    <source>
        <strain evidence="7">S4-41</strain>
    </source>
</reference>
<proteinExistence type="predicted"/>
<keyword evidence="8" id="KW-1185">Reference proteome</keyword>
<dbReference type="EMBL" id="PGFS01000001">
    <property type="protein sequence ID" value="MDH4572522.1"/>
    <property type="molecule type" value="Genomic_DNA"/>
</dbReference>
<dbReference type="PANTHER" id="PTHR43646:SF2">
    <property type="entry name" value="GLYCOSYLTRANSFERASE 2-LIKE DOMAIN-CONTAINING PROTEIN"/>
    <property type="match status" value="1"/>
</dbReference>
<evidence type="ECO:0000313" key="8">
    <source>
        <dbReference type="Proteomes" id="UP001162135"/>
    </source>
</evidence>
<dbReference type="PANTHER" id="PTHR43646">
    <property type="entry name" value="GLYCOSYLTRANSFERASE"/>
    <property type="match status" value="1"/>
</dbReference>
<dbReference type="SUPFAM" id="SSF53448">
    <property type="entry name" value="Nucleotide-diphospho-sugar transferases"/>
    <property type="match status" value="1"/>
</dbReference>
<sequence length="174" mass="18605">MLAQAESRALIGIVVPAHDEEETLGACIASLQIAAAHPALQSEPVRIVIVLDACRDGSATIARQAGVERLEVAFTNVGRARHHGACWSIDQGARWLAFTDADTVVEADWLARQIASAADVVCGSVHLLDWATLSTDLRRRYLSHRQSVTAGRHIHGANLGVSVAAYLAVGAFRH</sequence>